<evidence type="ECO:0000313" key="4">
    <source>
        <dbReference type="EMBL" id="OGK29778.1"/>
    </source>
</evidence>
<dbReference type="Pfam" id="PF00534">
    <property type="entry name" value="Glycos_transf_1"/>
    <property type="match status" value="1"/>
</dbReference>
<dbReference type="GO" id="GO:0009103">
    <property type="term" value="P:lipopolysaccharide biosynthetic process"/>
    <property type="evidence" value="ECO:0007669"/>
    <property type="project" value="TreeGrafter"/>
</dbReference>
<gene>
    <name evidence="4" type="ORF">A3F29_03075</name>
</gene>
<dbReference type="AlphaFoldDB" id="A0A1F7HEX2"/>
<comment type="caution">
    <text evidence="4">The sequence shown here is derived from an EMBL/GenBank/DDBJ whole genome shotgun (WGS) entry which is preliminary data.</text>
</comment>
<evidence type="ECO:0000313" key="5">
    <source>
        <dbReference type="Proteomes" id="UP000177199"/>
    </source>
</evidence>
<feature type="domain" description="Glycosyltransferase subfamily 4-like N-terminal" evidence="3">
    <location>
        <begin position="15"/>
        <end position="180"/>
    </location>
</feature>
<dbReference type="Pfam" id="PF13439">
    <property type="entry name" value="Glyco_transf_4"/>
    <property type="match status" value="1"/>
</dbReference>
<organism evidence="4 5">
    <name type="scientific">Candidatus Roizmanbacteria bacterium RIFCSPHIGHO2_12_FULL_33_9</name>
    <dbReference type="NCBI Taxonomy" id="1802045"/>
    <lineage>
        <taxon>Bacteria</taxon>
        <taxon>Candidatus Roizmaniibacteriota</taxon>
    </lineage>
</organism>
<name>A0A1F7HEX2_9BACT</name>
<protein>
    <submittedName>
        <fullName evidence="4">Uncharacterized protein</fullName>
    </submittedName>
</protein>
<dbReference type="Proteomes" id="UP000177199">
    <property type="component" value="Unassembled WGS sequence"/>
</dbReference>
<feature type="domain" description="Glycosyl transferase family 1" evidence="2">
    <location>
        <begin position="189"/>
        <end position="334"/>
    </location>
</feature>
<dbReference type="CDD" id="cd03809">
    <property type="entry name" value="GT4_MtfB-like"/>
    <property type="match status" value="1"/>
</dbReference>
<dbReference type="PANTHER" id="PTHR46401">
    <property type="entry name" value="GLYCOSYLTRANSFERASE WBBK-RELATED"/>
    <property type="match status" value="1"/>
</dbReference>
<dbReference type="InterPro" id="IPR001296">
    <property type="entry name" value="Glyco_trans_1"/>
</dbReference>
<evidence type="ECO:0000259" key="2">
    <source>
        <dbReference type="Pfam" id="PF00534"/>
    </source>
</evidence>
<dbReference type="PANTHER" id="PTHR46401:SF2">
    <property type="entry name" value="GLYCOSYLTRANSFERASE WBBK-RELATED"/>
    <property type="match status" value="1"/>
</dbReference>
<dbReference type="Gene3D" id="3.40.50.2000">
    <property type="entry name" value="Glycogen Phosphorylase B"/>
    <property type="match status" value="2"/>
</dbReference>
<reference evidence="4 5" key="1">
    <citation type="journal article" date="2016" name="Nat. Commun.">
        <title>Thousands of microbial genomes shed light on interconnected biogeochemical processes in an aquifer system.</title>
        <authorList>
            <person name="Anantharaman K."/>
            <person name="Brown C.T."/>
            <person name="Hug L.A."/>
            <person name="Sharon I."/>
            <person name="Castelle C.J."/>
            <person name="Probst A.J."/>
            <person name="Thomas B.C."/>
            <person name="Singh A."/>
            <person name="Wilkins M.J."/>
            <person name="Karaoz U."/>
            <person name="Brodie E.L."/>
            <person name="Williams K.H."/>
            <person name="Hubbard S.S."/>
            <person name="Banfield J.F."/>
        </authorList>
    </citation>
    <scope>NUCLEOTIDE SEQUENCE [LARGE SCALE GENOMIC DNA]</scope>
</reference>
<evidence type="ECO:0000259" key="3">
    <source>
        <dbReference type="Pfam" id="PF13439"/>
    </source>
</evidence>
<dbReference type="GO" id="GO:0016757">
    <property type="term" value="F:glycosyltransferase activity"/>
    <property type="evidence" value="ECO:0007669"/>
    <property type="project" value="InterPro"/>
</dbReference>
<proteinExistence type="predicted"/>
<dbReference type="EMBL" id="MFZV01000058">
    <property type="protein sequence ID" value="OGK29778.1"/>
    <property type="molecule type" value="Genomic_DNA"/>
</dbReference>
<evidence type="ECO:0000256" key="1">
    <source>
        <dbReference type="ARBA" id="ARBA00022679"/>
    </source>
</evidence>
<dbReference type="SUPFAM" id="SSF53756">
    <property type="entry name" value="UDP-Glycosyltransferase/glycogen phosphorylase"/>
    <property type="match status" value="1"/>
</dbReference>
<accession>A0A1F7HEX2</accession>
<keyword evidence="1" id="KW-0808">Transferase</keyword>
<sequence length="366" mass="42989">MKKIGIDARLYYQTGVGVYLRNLLYYLDKKAPKNLKIIAYVLSKDANKITRVYKNINIRKVNSKWHTLSEQFSLLFELLKDNLDLMHFTYFSFPIFYNKDYISTIHDTTLLKYKTGKASTKSLFIYNLKHAVFRYIFSKQVKNSKKIITPTKSVKKQIVKIISGVDEHKIVPIYEGVTHEYLKLKQTKNTKKIYEEYFLYVGTFYPHKNVENLLRAYVKIKTSIKLYLIGPDDYFSKEIEKLVETLKLKEKVKIFKNIPQNKLPEYYKNGIALVHPSLSEGFGLPIIEAAFFGLPIIASDIDVFAEILGSDYLSFDPNDSIDIKNKIEFFIKKRPIFDYKNLLNQFSFEKMTNQTLELYRDVLNIQ</sequence>
<dbReference type="InterPro" id="IPR028098">
    <property type="entry name" value="Glyco_trans_4-like_N"/>
</dbReference>